<evidence type="ECO:0008006" key="6">
    <source>
        <dbReference type="Google" id="ProtNLM"/>
    </source>
</evidence>
<name>A0A9N8K557_9PEZI</name>
<accession>A0A9N8K557</accession>
<dbReference type="InterPro" id="IPR024652">
    <property type="entry name" value="Trichodiene_synth"/>
</dbReference>
<sequence>MTSTPTFNHNCVAVSIPPPEHSQPRDPLTKLELRHDSADLASEAPSDLMRSYVKHVVDMLAQMDIGSPEYSSEACQRDFHHLYLQTTTYFAQPSHKLAVDTRTAQTLIQTMVRFVSYCWPGHSLNVKKDLCILFVYYGVLDDWYKDNLTEGMQHFSKDMIKGLEQKNTWWQASIKAAGSNNMTFKVSQALTTILIFSADSTGLIPSIAAVISEVEQWELYVNDLLITSSNNALVKILPHVDPEMETVVRDLMSGYTAFHFTDARYRMSELVEHAENLGLEGAQELRRFYEIAQAGGDQGPSRWAVPSLQELTESYGN</sequence>
<evidence type="ECO:0000313" key="4">
    <source>
        <dbReference type="EMBL" id="CAD0099063.1"/>
    </source>
</evidence>
<reference evidence="4" key="1">
    <citation type="submission" date="2020-06" db="EMBL/GenBank/DDBJ databases">
        <authorList>
            <person name="Onetto C."/>
        </authorList>
    </citation>
    <scope>NUCLEOTIDE SEQUENCE</scope>
</reference>
<dbReference type="InterPro" id="IPR008949">
    <property type="entry name" value="Isoprenoid_synthase_dom_sf"/>
</dbReference>
<comment type="caution">
    <text evidence="4">The sequence shown here is derived from an EMBL/GenBank/DDBJ whole genome shotgun (WGS) entry which is preliminary data.</text>
</comment>
<dbReference type="Pfam" id="PF06330">
    <property type="entry name" value="TRI5"/>
    <property type="match status" value="2"/>
</dbReference>
<dbReference type="OrthoDB" id="2998174at2759"/>
<evidence type="ECO:0000256" key="2">
    <source>
        <dbReference type="ARBA" id="ARBA00023239"/>
    </source>
</evidence>
<protein>
    <recommendedName>
        <fullName evidence="6">Terpenoid synthase</fullName>
    </recommendedName>
</protein>
<dbReference type="Proteomes" id="UP000714618">
    <property type="component" value="Unassembled WGS sequence"/>
</dbReference>
<evidence type="ECO:0000313" key="5">
    <source>
        <dbReference type="Proteomes" id="UP000714618"/>
    </source>
</evidence>
<feature type="region of interest" description="Disordered" evidence="3">
    <location>
        <begin position="1"/>
        <end position="26"/>
    </location>
</feature>
<gene>
    <name evidence="4" type="ORF">AWRI4233_LOCUS7887</name>
</gene>
<dbReference type="GO" id="GO:0016838">
    <property type="term" value="F:carbon-oxygen lyase activity, acting on phosphates"/>
    <property type="evidence" value="ECO:0007669"/>
    <property type="project" value="InterPro"/>
</dbReference>
<dbReference type="AlphaFoldDB" id="A0A9N8K557"/>
<evidence type="ECO:0000256" key="1">
    <source>
        <dbReference type="ARBA" id="ARBA00007946"/>
    </source>
</evidence>
<keyword evidence="2" id="KW-0456">Lyase</keyword>
<comment type="similarity">
    <text evidence="1">Belongs to the trichodiene synthase family.</text>
</comment>
<organism evidence="4 5">
    <name type="scientific">Aureobasidium mustum</name>
    <dbReference type="NCBI Taxonomy" id="2773714"/>
    <lineage>
        <taxon>Eukaryota</taxon>
        <taxon>Fungi</taxon>
        <taxon>Dikarya</taxon>
        <taxon>Ascomycota</taxon>
        <taxon>Pezizomycotina</taxon>
        <taxon>Dothideomycetes</taxon>
        <taxon>Dothideomycetidae</taxon>
        <taxon>Dothideales</taxon>
        <taxon>Saccotheciaceae</taxon>
        <taxon>Aureobasidium</taxon>
    </lineage>
</organism>
<dbReference type="Gene3D" id="1.10.600.10">
    <property type="entry name" value="Farnesyl Diphosphate Synthase"/>
    <property type="match status" value="2"/>
</dbReference>
<evidence type="ECO:0000256" key="3">
    <source>
        <dbReference type="SAM" id="MobiDB-lite"/>
    </source>
</evidence>
<dbReference type="EMBL" id="CAIJEO010000010">
    <property type="protein sequence ID" value="CAD0099063.1"/>
    <property type="molecule type" value="Genomic_DNA"/>
</dbReference>
<keyword evidence="5" id="KW-1185">Reference proteome</keyword>
<dbReference type="SUPFAM" id="SSF48576">
    <property type="entry name" value="Terpenoid synthases"/>
    <property type="match status" value="2"/>
</dbReference>
<proteinExistence type="inferred from homology"/>